<dbReference type="Gene3D" id="3.30.700.10">
    <property type="entry name" value="Glycoprotein, Type 4 Pilin"/>
    <property type="match status" value="1"/>
</dbReference>
<evidence type="ECO:0000313" key="8">
    <source>
        <dbReference type="Proteomes" id="UP000177383"/>
    </source>
</evidence>
<dbReference type="PANTHER" id="PTHR30093">
    <property type="entry name" value="GENERAL SECRETION PATHWAY PROTEIN G"/>
    <property type="match status" value="1"/>
</dbReference>
<keyword evidence="4 6" id="KW-1133">Transmembrane helix</keyword>
<dbReference type="NCBIfam" id="TIGR02532">
    <property type="entry name" value="IV_pilin_GFxxxE"/>
    <property type="match status" value="1"/>
</dbReference>
<evidence type="ECO:0000256" key="4">
    <source>
        <dbReference type="ARBA" id="ARBA00022989"/>
    </source>
</evidence>
<feature type="transmembrane region" description="Helical" evidence="6">
    <location>
        <begin position="12"/>
        <end position="34"/>
    </location>
</feature>
<dbReference type="InterPro" id="IPR012902">
    <property type="entry name" value="N_methyl_site"/>
</dbReference>
<reference evidence="7 8" key="1">
    <citation type="journal article" date="2016" name="Nat. Commun.">
        <title>Thousands of microbial genomes shed light on interconnected biogeochemical processes in an aquifer system.</title>
        <authorList>
            <person name="Anantharaman K."/>
            <person name="Brown C.T."/>
            <person name="Hug L.A."/>
            <person name="Sharon I."/>
            <person name="Castelle C.J."/>
            <person name="Probst A.J."/>
            <person name="Thomas B.C."/>
            <person name="Singh A."/>
            <person name="Wilkins M.J."/>
            <person name="Karaoz U."/>
            <person name="Brodie E.L."/>
            <person name="Williams K.H."/>
            <person name="Hubbard S.S."/>
            <person name="Banfield J.F."/>
        </authorList>
    </citation>
    <scope>NUCLEOTIDE SEQUENCE [LARGE SCALE GENOMIC DNA]</scope>
</reference>
<dbReference type="AlphaFoldDB" id="A0A1F5ZPZ6"/>
<dbReference type="SUPFAM" id="SSF54523">
    <property type="entry name" value="Pili subunits"/>
    <property type="match status" value="1"/>
</dbReference>
<dbReference type="STRING" id="1798375.A2773_03555"/>
<dbReference type="PANTHER" id="PTHR30093:SF44">
    <property type="entry name" value="TYPE II SECRETION SYSTEM CORE PROTEIN G"/>
    <property type="match status" value="1"/>
</dbReference>
<dbReference type="PRINTS" id="PR00813">
    <property type="entry name" value="BCTERIALGSPG"/>
</dbReference>
<accession>A0A1F5ZPZ6</accession>
<dbReference type="InterPro" id="IPR000983">
    <property type="entry name" value="Bac_GSPG_pilin"/>
</dbReference>
<dbReference type="GO" id="GO:0016020">
    <property type="term" value="C:membrane"/>
    <property type="evidence" value="ECO:0007669"/>
    <property type="project" value="UniProtKB-SubCell"/>
</dbReference>
<evidence type="ECO:0000256" key="3">
    <source>
        <dbReference type="ARBA" id="ARBA00022692"/>
    </source>
</evidence>
<sequence length="138" mass="14617">MMKYINKQEGFTLVELLIVVAIIAVLATVGFTVFSGAQKKAQDSTYKSQTHEIAQAEEKYRNDNPATDVYVAQGSLGPYLSSGSFPANFSVTLNATSTSFCAVSPALNNITSGNCSGSGAGVCTWAANSTRWCVSSRQ</sequence>
<evidence type="ECO:0000256" key="6">
    <source>
        <dbReference type="SAM" id="Phobius"/>
    </source>
</evidence>
<evidence type="ECO:0000256" key="1">
    <source>
        <dbReference type="ARBA" id="ARBA00004167"/>
    </source>
</evidence>
<dbReference type="InterPro" id="IPR045584">
    <property type="entry name" value="Pilin-like"/>
</dbReference>
<keyword evidence="3 6" id="KW-0812">Transmembrane</keyword>
<organism evidence="7 8">
    <name type="scientific">Candidatus Gottesmanbacteria bacterium RIFCSPHIGHO2_01_FULL_39_10</name>
    <dbReference type="NCBI Taxonomy" id="1798375"/>
    <lineage>
        <taxon>Bacteria</taxon>
        <taxon>Candidatus Gottesmaniibacteriota</taxon>
    </lineage>
</organism>
<evidence type="ECO:0000256" key="2">
    <source>
        <dbReference type="ARBA" id="ARBA00022481"/>
    </source>
</evidence>
<dbReference type="GO" id="GO:0015627">
    <property type="term" value="C:type II protein secretion system complex"/>
    <property type="evidence" value="ECO:0007669"/>
    <property type="project" value="InterPro"/>
</dbReference>
<gene>
    <name evidence="7" type="ORF">A2773_03555</name>
</gene>
<evidence type="ECO:0000313" key="7">
    <source>
        <dbReference type="EMBL" id="OGG14463.1"/>
    </source>
</evidence>
<comment type="caution">
    <text evidence="7">The sequence shown here is derived from an EMBL/GenBank/DDBJ whole genome shotgun (WGS) entry which is preliminary data.</text>
</comment>
<protein>
    <recommendedName>
        <fullName evidence="9">Type II secretion system protein GspG C-terminal domain-containing protein</fullName>
    </recommendedName>
</protein>
<comment type="subcellular location">
    <subcellularLocation>
        <location evidence="1">Membrane</location>
        <topology evidence="1">Single-pass membrane protein</topology>
    </subcellularLocation>
</comment>
<proteinExistence type="predicted"/>
<keyword evidence="5 6" id="KW-0472">Membrane</keyword>
<name>A0A1F5ZPZ6_9BACT</name>
<dbReference type="PROSITE" id="PS00409">
    <property type="entry name" value="PROKAR_NTER_METHYL"/>
    <property type="match status" value="1"/>
</dbReference>
<evidence type="ECO:0008006" key="9">
    <source>
        <dbReference type="Google" id="ProtNLM"/>
    </source>
</evidence>
<dbReference type="Proteomes" id="UP000177383">
    <property type="component" value="Unassembled WGS sequence"/>
</dbReference>
<keyword evidence="2" id="KW-0488">Methylation</keyword>
<dbReference type="Pfam" id="PF07963">
    <property type="entry name" value="N_methyl"/>
    <property type="match status" value="1"/>
</dbReference>
<evidence type="ECO:0000256" key="5">
    <source>
        <dbReference type="ARBA" id="ARBA00023136"/>
    </source>
</evidence>
<dbReference type="EMBL" id="MFJE01000017">
    <property type="protein sequence ID" value="OGG14463.1"/>
    <property type="molecule type" value="Genomic_DNA"/>
</dbReference>
<dbReference type="GO" id="GO:0015628">
    <property type="term" value="P:protein secretion by the type II secretion system"/>
    <property type="evidence" value="ECO:0007669"/>
    <property type="project" value="InterPro"/>
</dbReference>